<protein>
    <submittedName>
        <fullName evidence="1">Uncharacterized protein</fullName>
    </submittedName>
</protein>
<comment type="caution">
    <text evidence="1">The sequence shown here is derived from an EMBL/GenBank/DDBJ whole genome shotgun (WGS) entry which is preliminary data.</text>
</comment>
<reference evidence="1" key="1">
    <citation type="journal article" date="2014" name="Front. Microbiol.">
        <title>High frequency of phylogenetically diverse reductive dehalogenase-homologous genes in deep subseafloor sedimentary metagenomes.</title>
        <authorList>
            <person name="Kawai M."/>
            <person name="Futagami T."/>
            <person name="Toyoda A."/>
            <person name="Takaki Y."/>
            <person name="Nishi S."/>
            <person name="Hori S."/>
            <person name="Arai W."/>
            <person name="Tsubouchi T."/>
            <person name="Morono Y."/>
            <person name="Uchiyama I."/>
            <person name="Ito T."/>
            <person name="Fujiyama A."/>
            <person name="Inagaki F."/>
            <person name="Takami H."/>
        </authorList>
    </citation>
    <scope>NUCLEOTIDE SEQUENCE</scope>
    <source>
        <strain evidence="1">Expedition CK06-06</strain>
    </source>
</reference>
<name>X1KHI8_9ZZZZ</name>
<proteinExistence type="predicted"/>
<feature type="non-terminal residue" evidence="1">
    <location>
        <position position="1"/>
    </location>
</feature>
<dbReference type="AlphaFoldDB" id="X1KHI8"/>
<accession>X1KHI8</accession>
<evidence type="ECO:0000313" key="1">
    <source>
        <dbReference type="EMBL" id="GAH93080.1"/>
    </source>
</evidence>
<organism evidence="1">
    <name type="scientific">marine sediment metagenome</name>
    <dbReference type="NCBI Taxonomy" id="412755"/>
    <lineage>
        <taxon>unclassified sequences</taxon>
        <taxon>metagenomes</taxon>
        <taxon>ecological metagenomes</taxon>
    </lineage>
</organism>
<dbReference type="Gene3D" id="3.20.20.150">
    <property type="entry name" value="Divalent-metal-dependent TIM barrel enzymes"/>
    <property type="match status" value="1"/>
</dbReference>
<sequence length="58" mass="6816">EIFETLYKIKYSGSLVIESYIFPNTSIGDDVCIWRSIELDTKKSLRKSLNFIHSFIKK</sequence>
<gene>
    <name evidence="1" type="ORF">S03H2_70366</name>
</gene>
<dbReference type="EMBL" id="BARU01046740">
    <property type="protein sequence ID" value="GAH93080.1"/>
    <property type="molecule type" value="Genomic_DNA"/>
</dbReference>